<protein>
    <submittedName>
        <fullName evidence="5">PDZ domain-containing protein</fullName>
    </submittedName>
</protein>
<dbReference type="InterPro" id="IPR051569">
    <property type="entry name" value="SHANK"/>
</dbReference>
<dbReference type="OrthoDB" id="445896at2759"/>
<proteinExistence type="predicted"/>
<name>A0A183SK31_SCHSO</name>
<dbReference type="Pfam" id="PF00595">
    <property type="entry name" value="PDZ"/>
    <property type="match status" value="1"/>
</dbReference>
<gene>
    <name evidence="3" type="ORF">SSLN_LOCUS4579</name>
</gene>
<dbReference type="GO" id="GO:0045211">
    <property type="term" value="C:postsynaptic membrane"/>
    <property type="evidence" value="ECO:0007669"/>
    <property type="project" value="TreeGrafter"/>
</dbReference>
<dbReference type="SUPFAM" id="SSF50156">
    <property type="entry name" value="PDZ domain-like"/>
    <property type="match status" value="1"/>
</dbReference>
<evidence type="ECO:0000256" key="1">
    <source>
        <dbReference type="SAM" id="MobiDB-lite"/>
    </source>
</evidence>
<dbReference type="STRING" id="70667.A0A183SK31"/>
<evidence type="ECO:0000259" key="2">
    <source>
        <dbReference type="PROSITE" id="PS50106"/>
    </source>
</evidence>
<organism evidence="5">
    <name type="scientific">Schistocephalus solidus</name>
    <name type="common">Tapeworm</name>
    <dbReference type="NCBI Taxonomy" id="70667"/>
    <lineage>
        <taxon>Eukaryota</taxon>
        <taxon>Metazoa</taxon>
        <taxon>Spiralia</taxon>
        <taxon>Lophotrochozoa</taxon>
        <taxon>Platyhelminthes</taxon>
        <taxon>Cestoda</taxon>
        <taxon>Eucestoda</taxon>
        <taxon>Diphyllobothriidea</taxon>
        <taxon>Diphyllobothriidae</taxon>
        <taxon>Schistocephalus</taxon>
    </lineage>
</organism>
<dbReference type="PROSITE" id="PS50106">
    <property type="entry name" value="PDZ"/>
    <property type="match status" value="1"/>
</dbReference>
<dbReference type="AlphaFoldDB" id="A0A183SK31"/>
<keyword evidence="4" id="KW-1185">Reference proteome</keyword>
<dbReference type="InterPro" id="IPR036034">
    <property type="entry name" value="PDZ_sf"/>
</dbReference>
<dbReference type="GO" id="GO:0014069">
    <property type="term" value="C:postsynaptic density"/>
    <property type="evidence" value="ECO:0007669"/>
    <property type="project" value="TreeGrafter"/>
</dbReference>
<dbReference type="SMART" id="SM00228">
    <property type="entry name" value="PDZ"/>
    <property type="match status" value="1"/>
</dbReference>
<dbReference type="Proteomes" id="UP000275846">
    <property type="component" value="Unassembled WGS sequence"/>
</dbReference>
<evidence type="ECO:0000313" key="5">
    <source>
        <dbReference type="WBParaSite" id="SSLN_0000473401-mRNA-1"/>
    </source>
</evidence>
<feature type="domain" description="PDZ" evidence="2">
    <location>
        <begin position="9"/>
        <end position="100"/>
    </location>
</feature>
<evidence type="ECO:0000313" key="4">
    <source>
        <dbReference type="Proteomes" id="UP000275846"/>
    </source>
</evidence>
<dbReference type="GO" id="GO:0043197">
    <property type="term" value="C:dendritic spine"/>
    <property type="evidence" value="ECO:0007669"/>
    <property type="project" value="TreeGrafter"/>
</dbReference>
<dbReference type="GO" id="GO:0035255">
    <property type="term" value="F:ionotropic glutamate receptor binding"/>
    <property type="evidence" value="ECO:0007669"/>
    <property type="project" value="TreeGrafter"/>
</dbReference>
<reference evidence="5" key="1">
    <citation type="submission" date="2016-06" db="UniProtKB">
        <authorList>
            <consortium name="WormBaseParasite"/>
        </authorList>
    </citation>
    <scope>IDENTIFICATION</scope>
</reference>
<reference evidence="3 4" key="2">
    <citation type="submission" date="2018-11" db="EMBL/GenBank/DDBJ databases">
        <authorList>
            <consortium name="Pathogen Informatics"/>
        </authorList>
    </citation>
    <scope>NUCLEOTIDE SEQUENCE [LARGE SCALE GENOMIC DNA]</scope>
    <source>
        <strain evidence="3 4">NST_G2</strain>
    </source>
</reference>
<feature type="region of interest" description="Disordered" evidence="1">
    <location>
        <begin position="132"/>
        <end position="164"/>
    </location>
</feature>
<dbReference type="PANTHER" id="PTHR24135:SF28">
    <property type="entry name" value="LD13733P"/>
    <property type="match status" value="1"/>
</dbReference>
<dbReference type="WBParaSite" id="SSLN_0000473401-mRNA-1">
    <property type="protein sequence ID" value="SSLN_0000473401-mRNA-1"/>
    <property type="gene ID" value="SSLN_0000473401"/>
</dbReference>
<evidence type="ECO:0000313" key="3">
    <source>
        <dbReference type="EMBL" id="VDL90964.1"/>
    </source>
</evidence>
<dbReference type="GO" id="GO:0030160">
    <property type="term" value="F:synaptic receptor adaptor activity"/>
    <property type="evidence" value="ECO:0007669"/>
    <property type="project" value="TreeGrafter"/>
</dbReference>
<dbReference type="PANTHER" id="PTHR24135">
    <property type="entry name" value="SH3 AND MULTIPLE ANKYRIN REPEAT DOMAINS PROTEIN"/>
    <property type="match status" value="1"/>
</dbReference>
<dbReference type="Gene3D" id="2.30.42.10">
    <property type="match status" value="1"/>
</dbReference>
<dbReference type="EMBL" id="UYSU01032920">
    <property type="protein sequence ID" value="VDL90964.1"/>
    <property type="molecule type" value="Genomic_DNA"/>
</dbReference>
<accession>A0A183SK31</accession>
<dbReference type="InterPro" id="IPR001478">
    <property type="entry name" value="PDZ"/>
</dbReference>
<sequence length="239" mass="26058">MDWNSLPRVIVLQKGNRGYGFVVQSKRVTGGVFCPTIEIPSLHYLGHVEENNVAYRANLRPGDFILEVNNNVVTTLPHQAVVDEIRNSGEMLSLKVITIEPQGCGLSNGYGGSQMGSPQRMGYGTVSRSQSTGFVSRESLRSPVRSPTMSRQSVFNPITGDGSSSTYNTLTGRGDRNPGFVNSPVSSPVYIFVYFDVFRLKCEASENPSTVEATLAFVDEHSPITNGTHSNHSALRLTL</sequence>
<feature type="compositionally biased region" description="Polar residues" evidence="1">
    <location>
        <begin position="145"/>
        <end position="164"/>
    </location>
</feature>